<proteinExistence type="predicted"/>
<name>A0AAV2TNG2_CALDB</name>
<dbReference type="EMBL" id="CAXLJL010000434">
    <property type="protein sequence ID" value="CAL5137789.1"/>
    <property type="molecule type" value="Genomic_DNA"/>
</dbReference>
<comment type="caution">
    <text evidence="2">The sequence shown here is derived from an EMBL/GenBank/DDBJ whole genome shotgun (WGS) entry which is preliminary data.</text>
</comment>
<organism evidence="2 3">
    <name type="scientific">Calicophoron daubneyi</name>
    <name type="common">Rumen fluke</name>
    <name type="synonym">Paramphistomum daubneyi</name>
    <dbReference type="NCBI Taxonomy" id="300641"/>
    <lineage>
        <taxon>Eukaryota</taxon>
        <taxon>Metazoa</taxon>
        <taxon>Spiralia</taxon>
        <taxon>Lophotrochozoa</taxon>
        <taxon>Platyhelminthes</taxon>
        <taxon>Trematoda</taxon>
        <taxon>Digenea</taxon>
        <taxon>Plagiorchiida</taxon>
        <taxon>Pronocephalata</taxon>
        <taxon>Paramphistomoidea</taxon>
        <taxon>Paramphistomidae</taxon>
        <taxon>Calicophoron</taxon>
    </lineage>
</organism>
<reference evidence="2" key="1">
    <citation type="submission" date="2024-06" db="EMBL/GenBank/DDBJ databases">
        <authorList>
            <person name="Liu X."/>
            <person name="Lenzi L."/>
            <person name="Haldenby T S."/>
            <person name="Uol C."/>
        </authorList>
    </citation>
    <scope>NUCLEOTIDE SEQUENCE</scope>
</reference>
<protein>
    <submittedName>
        <fullName evidence="2">Uncharacterized protein</fullName>
    </submittedName>
</protein>
<feature type="region of interest" description="Disordered" evidence="1">
    <location>
        <begin position="191"/>
        <end position="296"/>
    </location>
</feature>
<dbReference type="AlphaFoldDB" id="A0AAV2TNG2"/>
<evidence type="ECO:0000313" key="3">
    <source>
        <dbReference type="Proteomes" id="UP001497525"/>
    </source>
</evidence>
<evidence type="ECO:0000256" key="1">
    <source>
        <dbReference type="SAM" id="MobiDB-lite"/>
    </source>
</evidence>
<feature type="compositionally biased region" description="Basic and acidic residues" evidence="1">
    <location>
        <begin position="245"/>
        <end position="296"/>
    </location>
</feature>
<accession>A0AAV2TNG2</accession>
<sequence length="432" mass="48886">MKMPWPQPFEDGDVREFLADFEDVAEAVGVKTERAKLVALRSLLRGRARAVLEAARAANVQLEWSAAKEALLAGFNGLADRQAAVQRFKNAIFPTGSDPLVFAILLRKELSRALPNLEKSSAELILTDKFLDAMPAQMASQLKLAALVRQMTLEEMAEKVRSLSSEERQVASLERLDNETELQRLEDIDESLAQELPTLGDKRRAAPPTSEAEYSKDTPADAVCQAFNNISEPDEEGPPMTSSSENERMVTEEVVSVREEKEKEQKKEEDEQEAEGKEEGKEQKENEEQFCPEKEVQETRCLKIDQDLYPEEEPQEPEILKSHEHAMSNGIRKTCIKPKKNSFYQPSHAPLPSRGFGTLVQKPIRIWNIYCNRKKKNKIRKSFKGGGVMRRRNSRVPFHCSFVTEAQTIGKTLTLIDLGSDWLMLPMNVRSL</sequence>
<evidence type="ECO:0000313" key="2">
    <source>
        <dbReference type="EMBL" id="CAL5137789.1"/>
    </source>
</evidence>
<dbReference type="Proteomes" id="UP001497525">
    <property type="component" value="Unassembled WGS sequence"/>
</dbReference>
<gene>
    <name evidence="2" type="ORF">CDAUBV1_LOCUS12274</name>
</gene>